<reference evidence="1" key="1">
    <citation type="submission" date="2014-01" db="EMBL/GenBank/DDBJ databases">
        <title>Draft genome sequence of highly nematicidal Bacillus thuringiensis DB27.</title>
        <authorList>
            <person name="Iatsenko I."/>
            <person name="Pickard D."/>
            <person name="Corton C."/>
            <person name="Dougan G."/>
            <person name="Sommer R.J."/>
        </authorList>
    </citation>
    <scope>NUCLEOTIDE SEQUENCE [LARGE SCALE GENOMIC DNA]</scope>
    <source>
        <strain evidence="1">DB27</strain>
    </source>
</reference>
<reference evidence="1" key="2">
    <citation type="submission" date="2014-01" db="EMBL/GenBank/DDBJ databases">
        <authorList>
            <person name="Aslett M."/>
        </authorList>
    </citation>
    <scope>NUCLEOTIDE SEQUENCE [LARGE SCALE GENOMIC DNA]</scope>
    <source>
        <strain evidence="1">DB27</strain>
    </source>
</reference>
<dbReference type="AlphaFoldDB" id="W8YSK0"/>
<gene>
    <name evidence="1" type="ORF">BTDB27_005778</name>
</gene>
<accession>W8YSK0</accession>
<protein>
    <submittedName>
        <fullName evidence="1">Uncharacterized protein</fullName>
    </submittedName>
</protein>
<feature type="non-terminal residue" evidence="1">
    <location>
        <position position="23"/>
    </location>
</feature>
<proteinExistence type="predicted"/>
<name>W8YSK0_BACTU</name>
<organism evidence="1">
    <name type="scientific">Bacillus thuringiensis DB27</name>
    <dbReference type="NCBI Taxonomy" id="1431339"/>
    <lineage>
        <taxon>Bacteria</taxon>
        <taxon>Bacillati</taxon>
        <taxon>Bacillota</taxon>
        <taxon>Bacilli</taxon>
        <taxon>Bacillales</taxon>
        <taxon>Bacillaceae</taxon>
        <taxon>Bacillus</taxon>
        <taxon>Bacillus cereus group</taxon>
    </lineage>
</organism>
<evidence type="ECO:0000313" key="1">
    <source>
        <dbReference type="EMBL" id="CDN33585.1"/>
    </source>
</evidence>
<dbReference type="EMBL" id="HG809979">
    <property type="protein sequence ID" value="CDN33585.1"/>
    <property type="molecule type" value="Genomic_DNA"/>
</dbReference>
<sequence length="23" mass="2699">MKLTLQIDGEKKTFHLPDFIPAR</sequence>
<dbReference type="HOGENOM" id="CLU_3423706_0_0_9"/>
<dbReference type="Proteomes" id="UP000030682">
    <property type="component" value="Unassembled WGS sequence"/>
</dbReference>